<keyword evidence="4" id="KW-0378">Hydrolase</keyword>
<dbReference type="CDD" id="cd07521">
    <property type="entry name" value="HAD_FCP1-like"/>
    <property type="match status" value="1"/>
</dbReference>
<evidence type="ECO:0000256" key="11">
    <source>
        <dbReference type="SAM" id="Phobius"/>
    </source>
</evidence>
<dbReference type="GO" id="GO:0004722">
    <property type="term" value="F:protein serine/threonine phosphatase activity"/>
    <property type="evidence" value="ECO:0007669"/>
    <property type="project" value="UniProtKB-EC"/>
</dbReference>
<dbReference type="Proteomes" id="UP000887567">
    <property type="component" value="Unplaced"/>
</dbReference>
<dbReference type="InterPro" id="IPR050365">
    <property type="entry name" value="TIM50"/>
</dbReference>
<dbReference type="SMART" id="SM00577">
    <property type="entry name" value="CPDc"/>
    <property type="match status" value="1"/>
</dbReference>
<feature type="domain" description="FCP1 homology" evidence="12">
    <location>
        <begin position="66"/>
        <end position="241"/>
    </location>
</feature>
<feature type="transmembrane region" description="Helical" evidence="11">
    <location>
        <begin position="17"/>
        <end position="37"/>
    </location>
</feature>
<keyword evidence="6 11" id="KW-1133">Transmembrane helix</keyword>
<dbReference type="Pfam" id="PF03031">
    <property type="entry name" value="NIF"/>
    <property type="match status" value="1"/>
</dbReference>
<sequence>MSIYMRMDSVKSVCNVAGFRFVVVALSKLWTLVLYLLRRNLKMIIQHKTIKYDPYPLSPLSIERLKLVKKKTLVLDLDETLVHAHHDGVARQTVRPGSHPDFTMKLSINRRPVMFSVYKRPHVDYFLDCVSQWYNLVVFTASTEQYGSAVTDHLDNNRGILNRRYFRQHCSLQPFQQGYSMYVCYVKELSKVCDDLSSVFILDNSPEAYSYNLDNAIAIKSWFADPSDTALLNLLPMLDALRFTSDVRSILGRRLHTYVNR</sequence>
<dbReference type="EnsemblMetazoa" id="XM_021058134.2">
    <property type="protein sequence ID" value="XP_020913793.1"/>
    <property type="gene ID" value="LOC110251417"/>
</dbReference>
<evidence type="ECO:0000313" key="14">
    <source>
        <dbReference type="Proteomes" id="UP000887567"/>
    </source>
</evidence>
<proteinExistence type="inferred from homology"/>
<evidence type="ECO:0000256" key="7">
    <source>
        <dbReference type="ARBA" id="ARBA00023136"/>
    </source>
</evidence>
<keyword evidence="3 11" id="KW-0812">Transmembrane</keyword>
<dbReference type="InterPro" id="IPR004274">
    <property type="entry name" value="FCP1_dom"/>
</dbReference>
<dbReference type="InterPro" id="IPR011948">
    <property type="entry name" value="Dullard_phosphatase"/>
</dbReference>
<evidence type="ECO:0000256" key="6">
    <source>
        <dbReference type="ARBA" id="ARBA00022989"/>
    </source>
</evidence>
<dbReference type="OrthoDB" id="277011at2759"/>
<dbReference type="EC" id="3.1.3.16" evidence="2"/>
<evidence type="ECO:0000256" key="9">
    <source>
        <dbReference type="ARBA" id="ARBA00048336"/>
    </source>
</evidence>
<evidence type="ECO:0000256" key="10">
    <source>
        <dbReference type="ARBA" id="ARBA00061694"/>
    </source>
</evidence>
<keyword evidence="5" id="KW-0904">Protein phosphatase</keyword>
<dbReference type="PANTHER" id="PTHR12210">
    <property type="entry name" value="DULLARD PROTEIN PHOSPHATASE"/>
    <property type="match status" value="1"/>
</dbReference>
<evidence type="ECO:0000256" key="8">
    <source>
        <dbReference type="ARBA" id="ARBA00047761"/>
    </source>
</evidence>
<dbReference type="InterPro" id="IPR023214">
    <property type="entry name" value="HAD_sf"/>
</dbReference>
<comment type="subcellular location">
    <subcellularLocation>
        <location evidence="1">Membrane</location>
        <topology evidence="1">Single-pass membrane protein</topology>
    </subcellularLocation>
</comment>
<evidence type="ECO:0000256" key="3">
    <source>
        <dbReference type="ARBA" id="ARBA00022692"/>
    </source>
</evidence>
<dbReference type="GO" id="GO:0016020">
    <property type="term" value="C:membrane"/>
    <property type="evidence" value="ECO:0007669"/>
    <property type="project" value="UniProtKB-SubCell"/>
</dbReference>
<evidence type="ECO:0000256" key="4">
    <source>
        <dbReference type="ARBA" id="ARBA00022801"/>
    </source>
</evidence>
<dbReference type="GeneID" id="110251417"/>
<dbReference type="Gene3D" id="3.40.50.1000">
    <property type="entry name" value="HAD superfamily/HAD-like"/>
    <property type="match status" value="1"/>
</dbReference>
<comment type="similarity">
    <text evidence="10">Belongs to the Dullard family.</text>
</comment>
<keyword evidence="7 11" id="KW-0472">Membrane</keyword>
<dbReference type="PROSITE" id="PS50969">
    <property type="entry name" value="FCP1"/>
    <property type="match status" value="1"/>
</dbReference>
<dbReference type="OMA" id="RIWGFFM"/>
<evidence type="ECO:0000256" key="5">
    <source>
        <dbReference type="ARBA" id="ARBA00022912"/>
    </source>
</evidence>
<keyword evidence="14" id="KW-1185">Reference proteome</keyword>
<dbReference type="RefSeq" id="XP_020913793.1">
    <property type="nucleotide sequence ID" value="XM_021058134.2"/>
</dbReference>
<protein>
    <recommendedName>
        <fullName evidence="2">protein-serine/threonine phosphatase</fullName>
        <ecNumber evidence="2">3.1.3.16</ecNumber>
    </recommendedName>
</protein>
<evidence type="ECO:0000313" key="13">
    <source>
        <dbReference type="EnsemblMetazoa" id="XP_020913793.1"/>
    </source>
</evidence>
<name>A0A913Y2K6_EXADI</name>
<evidence type="ECO:0000256" key="2">
    <source>
        <dbReference type="ARBA" id="ARBA00013081"/>
    </source>
</evidence>
<comment type="catalytic activity">
    <reaction evidence="9">
        <text>O-phospho-L-threonyl-[protein] + H2O = L-threonyl-[protein] + phosphate</text>
        <dbReference type="Rhea" id="RHEA:47004"/>
        <dbReference type="Rhea" id="RHEA-COMP:11060"/>
        <dbReference type="Rhea" id="RHEA-COMP:11605"/>
        <dbReference type="ChEBI" id="CHEBI:15377"/>
        <dbReference type="ChEBI" id="CHEBI:30013"/>
        <dbReference type="ChEBI" id="CHEBI:43474"/>
        <dbReference type="ChEBI" id="CHEBI:61977"/>
        <dbReference type="EC" id="3.1.3.16"/>
    </reaction>
</comment>
<dbReference type="SUPFAM" id="SSF56784">
    <property type="entry name" value="HAD-like"/>
    <property type="match status" value="1"/>
</dbReference>
<evidence type="ECO:0000259" key="12">
    <source>
        <dbReference type="PROSITE" id="PS50969"/>
    </source>
</evidence>
<comment type="catalytic activity">
    <reaction evidence="8">
        <text>O-phospho-L-seryl-[protein] + H2O = L-seryl-[protein] + phosphate</text>
        <dbReference type="Rhea" id="RHEA:20629"/>
        <dbReference type="Rhea" id="RHEA-COMP:9863"/>
        <dbReference type="Rhea" id="RHEA-COMP:11604"/>
        <dbReference type="ChEBI" id="CHEBI:15377"/>
        <dbReference type="ChEBI" id="CHEBI:29999"/>
        <dbReference type="ChEBI" id="CHEBI:43474"/>
        <dbReference type="ChEBI" id="CHEBI:83421"/>
        <dbReference type="EC" id="3.1.3.16"/>
    </reaction>
</comment>
<dbReference type="AlphaFoldDB" id="A0A913Y2K6"/>
<accession>A0A913Y2K6</accession>
<dbReference type="InterPro" id="IPR036412">
    <property type="entry name" value="HAD-like_sf"/>
</dbReference>
<reference evidence="13" key="1">
    <citation type="submission" date="2022-11" db="UniProtKB">
        <authorList>
            <consortium name="EnsemblMetazoa"/>
        </authorList>
    </citation>
    <scope>IDENTIFICATION</scope>
</reference>
<evidence type="ECO:0000256" key="1">
    <source>
        <dbReference type="ARBA" id="ARBA00004167"/>
    </source>
</evidence>
<dbReference type="KEGG" id="epa:110251417"/>
<dbReference type="FunFam" id="3.40.50.1000:FF:000044">
    <property type="entry name" value="CTD nuclear envelope phosphatase 1"/>
    <property type="match status" value="1"/>
</dbReference>
<dbReference type="NCBIfam" id="TIGR02251">
    <property type="entry name" value="HIF-SF_euk"/>
    <property type="match status" value="1"/>
</dbReference>
<organism evidence="13 14">
    <name type="scientific">Exaiptasia diaphana</name>
    <name type="common">Tropical sea anemone</name>
    <name type="synonym">Aiptasia pulchella</name>
    <dbReference type="NCBI Taxonomy" id="2652724"/>
    <lineage>
        <taxon>Eukaryota</taxon>
        <taxon>Metazoa</taxon>
        <taxon>Cnidaria</taxon>
        <taxon>Anthozoa</taxon>
        <taxon>Hexacorallia</taxon>
        <taxon>Actiniaria</taxon>
        <taxon>Aiptasiidae</taxon>
        <taxon>Exaiptasia</taxon>
    </lineage>
</organism>